<dbReference type="InterPro" id="IPR029071">
    <property type="entry name" value="Ubiquitin-like_domsf"/>
</dbReference>
<dbReference type="CDD" id="cd17039">
    <property type="entry name" value="Ubl_ubiquitin_like"/>
    <property type="match status" value="1"/>
</dbReference>
<organism evidence="4 5">
    <name type="scientific">Eremothecium gossypii (strain ATCC 10895 / CBS 109.51 / FGSC 9923 / NRRL Y-1056)</name>
    <name type="common">Yeast</name>
    <name type="synonym">Ashbya gossypii</name>
    <dbReference type="NCBI Taxonomy" id="284811"/>
    <lineage>
        <taxon>Eukaryota</taxon>
        <taxon>Fungi</taxon>
        <taxon>Dikarya</taxon>
        <taxon>Ascomycota</taxon>
        <taxon>Saccharomycotina</taxon>
        <taxon>Saccharomycetes</taxon>
        <taxon>Saccharomycetales</taxon>
        <taxon>Saccharomycetaceae</taxon>
        <taxon>Eremothecium</taxon>
    </lineage>
</organism>
<dbReference type="STRING" id="284811.Q756G0"/>
<dbReference type="eggNOG" id="ENOG502QUV9">
    <property type="taxonomic scope" value="Eukaryota"/>
</dbReference>
<gene>
    <name evidence="4" type="ORF">AGOS_AER311W</name>
</gene>
<dbReference type="OMA" id="VQINQEY"/>
<dbReference type="InParanoid" id="Q756G0"/>
<dbReference type="InterPro" id="IPR000626">
    <property type="entry name" value="Ubiquitin-like_dom"/>
</dbReference>
<dbReference type="HOGENOM" id="CLU_337435_0_0_1"/>
<dbReference type="SUPFAM" id="SSF54236">
    <property type="entry name" value="Ubiquitin-like"/>
    <property type="match status" value="1"/>
</dbReference>
<feature type="transmembrane region" description="Helical" evidence="2">
    <location>
        <begin position="553"/>
        <end position="573"/>
    </location>
</feature>
<keyword evidence="2" id="KW-0472">Membrane</keyword>
<sequence length="836" mass="94031">MEYLALPPVQFSIAYLNAEHRSSSLYVRASPKSSVARLLQYVHWLSCIRENMALGPPEQYCLKYQQRPLDLTMLCEEIAGCGAGLVHLELDVRSRSEADTVDLAYDGDSEFAYVNVKFQVNTLSMDKVVAVIRQRVPLKTSVLALRTMACDIVNEYERSSCKNLCSNKNHVPNDMLAFQVAGRSYPVYLGAEDAAEHAGLSLQEVLGFDFAPTPFSHCLIMFRTNHGQDGDGVTIEFVSDSVLAMKTMKVTVDTTVQEVKEFICSVYGHTLMISPSDVKLVYSGQLVQDMNHRGAPIKILEYISDNEHTKLHVKVSEEFREPGPGFWSELFTNPERFSFNLSRSQPTATVSDSGRAVVFPNIPGRRQSLGGTVVPHGSSLHSTDAPASPSQDNLILPQATPQPPHYLTEKGERLKRTGELYERVEVDGSSFFVAREEFDETITEISVSGHTLRISEDQCHVAGDRLYLKPNVVHKLEHILGTSLQRQRVSLFRSVAPPADHLAGEGLRQNVPPPIVTSRAHNLRHLLRIVGYTVYLLFYELTFWVFIMCIFQLYSYPLTFCSLVLAFFLVGLARSSNKLIDTWTDYFFGKNASISSTERADLERIVAEDLKHRFFGRFHASSSFHIILDALSQRLSTDVELRDTLCATYHLNANLSARVALARILRRCASYEYRTADCQPLVQLFDELLRNVLLNLDAPQTLPAPELAVYKELRIYHYKQRIFRTYRKAAALADRLAILCEFCSGGLMRKVATDPEKDNVVVAACKSLALSILLFFPTFQLQFDEIINERTMDRQAAQIQPPADADLREPGDGQAQFEQLEPLLEPATGMQLHPDD</sequence>
<keyword evidence="2" id="KW-0812">Transmembrane</keyword>
<feature type="transmembrane region" description="Helical" evidence="2">
    <location>
        <begin position="529"/>
        <end position="547"/>
    </location>
</feature>
<dbReference type="OrthoDB" id="4066580at2759"/>
<feature type="domain" description="Ubiquitin-like" evidence="3">
    <location>
        <begin position="233"/>
        <end position="289"/>
    </location>
</feature>
<dbReference type="Proteomes" id="UP000000591">
    <property type="component" value="Chromosome V"/>
</dbReference>
<dbReference type="EMBL" id="AE016818">
    <property type="protein sequence ID" value="AAS52991.2"/>
    <property type="molecule type" value="Genomic_DNA"/>
</dbReference>
<evidence type="ECO:0000259" key="3">
    <source>
        <dbReference type="PROSITE" id="PS50053"/>
    </source>
</evidence>
<evidence type="ECO:0000313" key="5">
    <source>
        <dbReference type="Proteomes" id="UP000000591"/>
    </source>
</evidence>
<feature type="compositionally biased region" description="Low complexity" evidence="1">
    <location>
        <begin position="795"/>
        <end position="804"/>
    </location>
</feature>
<keyword evidence="5" id="KW-1185">Reference proteome</keyword>
<dbReference type="GeneID" id="4621380"/>
<proteinExistence type="predicted"/>
<dbReference type="AlphaFoldDB" id="Q756G0"/>
<evidence type="ECO:0000256" key="2">
    <source>
        <dbReference type="SAM" id="Phobius"/>
    </source>
</evidence>
<reference evidence="5" key="2">
    <citation type="journal article" date="2013" name="G3 (Bethesda)">
        <title>Genomes of Ashbya fungi isolated from insects reveal four mating-type loci, numerous translocations, lack of transposons, and distinct gene duplications.</title>
        <authorList>
            <person name="Dietrich F.S."/>
            <person name="Voegeli S."/>
            <person name="Kuo S."/>
            <person name="Philippsen P."/>
        </authorList>
    </citation>
    <scope>GENOME REANNOTATION</scope>
    <source>
        <strain evidence="5">ATCC 10895 / CBS 109.51 / FGSC 9923 / NRRL Y-1056</strain>
    </source>
</reference>
<dbReference type="PROSITE" id="PS50053">
    <property type="entry name" value="UBIQUITIN_2"/>
    <property type="match status" value="1"/>
</dbReference>
<accession>Q756G0</accession>
<dbReference type="RefSeq" id="NP_985167.2">
    <property type="nucleotide sequence ID" value="NM_210521.2"/>
</dbReference>
<dbReference type="FunCoup" id="Q756G0">
    <property type="interactions" value="200"/>
</dbReference>
<keyword evidence="2" id="KW-1133">Transmembrane helix</keyword>
<evidence type="ECO:0000313" key="4">
    <source>
        <dbReference type="EMBL" id="AAS52991.2"/>
    </source>
</evidence>
<evidence type="ECO:0000256" key="1">
    <source>
        <dbReference type="SAM" id="MobiDB-lite"/>
    </source>
</evidence>
<protein>
    <submittedName>
        <fullName evidence="4">AER311Wp</fullName>
    </submittedName>
</protein>
<reference evidence="4 5" key="1">
    <citation type="journal article" date="2004" name="Science">
        <title>The Ashbya gossypii genome as a tool for mapping the ancient Saccharomyces cerevisiae genome.</title>
        <authorList>
            <person name="Dietrich F.S."/>
            <person name="Voegeli S."/>
            <person name="Brachat S."/>
            <person name="Lerch A."/>
            <person name="Gates K."/>
            <person name="Steiner S."/>
            <person name="Mohr C."/>
            <person name="Pohlmann R."/>
            <person name="Luedi P."/>
            <person name="Choi S."/>
            <person name="Wing R.A."/>
            <person name="Flavier A."/>
            <person name="Gaffney T.D."/>
            <person name="Philippsen P."/>
        </authorList>
    </citation>
    <scope>NUCLEOTIDE SEQUENCE [LARGE SCALE GENOMIC DNA]</scope>
    <source>
        <strain evidence="5">ATCC 10895 / CBS 109.51 / FGSC 9923 / NRRL Y-1056</strain>
    </source>
</reference>
<feature type="region of interest" description="Disordered" evidence="1">
    <location>
        <begin position="794"/>
        <end position="814"/>
    </location>
</feature>
<name>Q756G0_EREGS</name>
<dbReference type="KEGG" id="ago:AGOS_AER311W"/>
<feature type="region of interest" description="Disordered" evidence="1">
    <location>
        <begin position="368"/>
        <end position="406"/>
    </location>
</feature>